<dbReference type="InParanoid" id="A0A3N4KT38"/>
<feature type="transmembrane region" description="Helical" evidence="1">
    <location>
        <begin position="13"/>
        <end position="33"/>
    </location>
</feature>
<dbReference type="OrthoDB" id="3205825at2759"/>
<feature type="transmembrane region" description="Helical" evidence="1">
    <location>
        <begin position="155"/>
        <end position="172"/>
    </location>
</feature>
<organism evidence="2 3">
    <name type="scientific">Morchella conica CCBAS932</name>
    <dbReference type="NCBI Taxonomy" id="1392247"/>
    <lineage>
        <taxon>Eukaryota</taxon>
        <taxon>Fungi</taxon>
        <taxon>Dikarya</taxon>
        <taxon>Ascomycota</taxon>
        <taxon>Pezizomycotina</taxon>
        <taxon>Pezizomycetes</taxon>
        <taxon>Pezizales</taxon>
        <taxon>Morchellaceae</taxon>
        <taxon>Morchella</taxon>
    </lineage>
</organism>
<protein>
    <recommendedName>
        <fullName evidence="4">Integral membrane protein</fullName>
    </recommendedName>
</protein>
<evidence type="ECO:0008006" key="4">
    <source>
        <dbReference type="Google" id="ProtNLM"/>
    </source>
</evidence>
<keyword evidence="1" id="KW-0472">Membrane</keyword>
<dbReference type="Proteomes" id="UP000277580">
    <property type="component" value="Unassembled WGS sequence"/>
</dbReference>
<dbReference type="PANTHER" id="PTHR35179">
    <property type="entry name" value="PROTEIN CBG02620"/>
    <property type="match status" value="1"/>
</dbReference>
<evidence type="ECO:0000313" key="2">
    <source>
        <dbReference type="EMBL" id="RPB11511.1"/>
    </source>
</evidence>
<gene>
    <name evidence="2" type="ORF">P167DRAFT_553965</name>
</gene>
<keyword evidence="1" id="KW-0812">Transmembrane</keyword>
<keyword evidence="3" id="KW-1185">Reference proteome</keyword>
<keyword evidence="1" id="KW-1133">Transmembrane helix</keyword>
<accession>A0A3N4KT38</accession>
<name>A0A3N4KT38_9PEZI</name>
<feature type="transmembrane region" description="Helical" evidence="1">
    <location>
        <begin position="45"/>
        <end position="67"/>
    </location>
</feature>
<proteinExistence type="predicted"/>
<feature type="transmembrane region" description="Helical" evidence="1">
    <location>
        <begin position="79"/>
        <end position="103"/>
    </location>
</feature>
<feature type="transmembrane region" description="Helical" evidence="1">
    <location>
        <begin position="193"/>
        <end position="215"/>
    </location>
</feature>
<evidence type="ECO:0000256" key="1">
    <source>
        <dbReference type="SAM" id="Phobius"/>
    </source>
</evidence>
<dbReference type="AlphaFoldDB" id="A0A3N4KT38"/>
<dbReference type="PANTHER" id="PTHR35179:SF1">
    <property type="entry name" value="INTEGRAL MEMBRANE PROTEIN"/>
    <property type="match status" value="1"/>
</dbReference>
<feature type="transmembrane region" description="Helical" evidence="1">
    <location>
        <begin position="115"/>
        <end position="135"/>
    </location>
</feature>
<reference evidence="2 3" key="1">
    <citation type="journal article" date="2018" name="Nat. Ecol. Evol.">
        <title>Pezizomycetes genomes reveal the molecular basis of ectomycorrhizal truffle lifestyle.</title>
        <authorList>
            <person name="Murat C."/>
            <person name="Payen T."/>
            <person name="Noel B."/>
            <person name="Kuo A."/>
            <person name="Morin E."/>
            <person name="Chen J."/>
            <person name="Kohler A."/>
            <person name="Krizsan K."/>
            <person name="Balestrini R."/>
            <person name="Da Silva C."/>
            <person name="Montanini B."/>
            <person name="Hainaut M."/>
            <person name="Levati E."/>
            <person name="Barry K.W."/>
            <person name="Belfiori B."/>
            <person name="Cichocki N."/>
            <person name="Clum A."/>
            <person name="Dockter R.B."/>
            <person name="Fauchery L."/>
            <person name="Guy J."/>
            <person name="Iotti M."/>
            <person name="Le Tacon F."/>
            <person name="Lindquist E.A."/>
            <person name="Lipzen A."/>
            <person name="Malagnac F."/>
            <person name="Mello A."/>
            <person name="Molinier V."/>
            <person name="Miyauchi S."/>
            <person name="Poulain J."/>
            <person name="Riccioni C."/>
            <person name="Rubini A."/>
            <person name="Sitrit Y."/>
            <person name="Splivallo R."/>
            <person name="Traeger S."/>
            <person name="Wang M."/>
            <person name="Zifcakova L."/>
            <person name="Wipf D."/>
            <person name="Zambonelli A."/>
            <person name="Paolocci F."/>
            <person name="Nowrousian M."/>
            <person name="Ottonello S."/>
            <person name="Baldrian P."/>
            <person name="Spatafora J.W."/>
            <person name="Henrissat B."/>
            <person name="Nagy L.G."/>
            <person name="Aury J.M."/>
            <person name="Wincker P."/>
            <person name="Grigoriev I.V."/>
            <person name="Bonfante P."/>
            <person name="Martin F.M."/>
        </authorList>
    </citation>
    <scope>NUCLEOTIDE SEQUENCE [LARGE SCALE GENOMIC DNA]</scope>
    <source>
        <strain evidence="2 3">CCBAS932</strain>
    </source>
</reference>
<sequence length="256" mass="29105">MTDVDAGLTDIKLASISAGITIGVGFFTGWEAYKTTMQIRKPFKSVFVWMIWGEMIACTAITIQGWLLLTNQTPLNIPYAVILLTFWVFQVQLLMQIIINRCAVVMFDKRKANHIKWGTATLVTMINISVFIIWVPAHAQKNARYLAINEIWDRIEKVILLLIDAALNWYFVRVVRQRLVSQGHTKYDKLVAFNIRIITVSLAMDCVIIGCMSLRNGAVYIQLHPLAYMVKLKIELSMAKLITKIARDGKLGHMTS</sequence>
<dbReference type="EMBL" id="ML119135">
    <property type="protein sequence ID" value="RPB11511.1"/>
    <property type="molecule type" value="Genomic_DNA"/>
</dbReference>
<evidence type="ECO:0000313" key="3">
    <source>
        <dbReference type="Proteomes" id="UP000277580"/>
    </source>
</evidence>